<name>A0A1X0ZYM8_PSEPU</name>
<evidence type="ECO:0000313" key="2">
    <source>
        <dbReference type="EMBL" id="ORL64989.1"/>
    </source>
</evidence>
<reference evidence="2 3" key="1">
    <citation type="submission" date="2017-04" db="EMBL/GenBank/DDBJ databases">
        <title>Presence of VIM-2 positive Pseudomonas species in chickens and their surrounding environment.</title>
        <authorList>
            <person name="Zhang R."/>
        </authorList>
    </citation>
    <scope>NUCLEOTIDE SEQUENCE [LARGE SCALE GENOMIC DNA]</scope>
    <source>
        <strain evidence="2 3">DZ-C18</strain>
    </source>
</reference>
<feature type="transmembrane region" description="Helical" evidence="1">
    <location>
        <begin position="22"/>
        <end position="47"/>
    </location>
</feature>
<evidence type="ECO:0000256" key="1">
    <source>
        <dbReference type="SAM" id="Phobius"/>
    </source>
</evidence>
<feature type="transmembrane region" description="Helical" evidence="1">
    <location>
        <begin position="59"/>
        <end position="77"/>
    </location>
</feature>
<sequence length="94" mass="10431">MTSVTPSPANTRVVRPKLFWRLVFAQVYLLAIFLYLSLAALGGYLLMLGFDGLHPQPQRTLALAGGAVIVLVCLWLLKVAMPRRLGPKVIEREI</sequence>
<dbReference type="Proteomes" id="UP000193675">
    <property type="component" value="Unassembled WGS sequence"/>
</dbReference>
<keyword evidence="1" id="KW-0812">Transmembrane</keyword>
<dbReference type="AlphaFoldDB" id="A0A1X0ZYM8"/>
<organism evidence="2 3">
    <name type="scientific">Pseudomonas putida</name>
    <name type="common">Arthrobacter siderocapsulatus</name>
    <dbReference type="NCBI Taxonomy" id="303"/>
    <lineage>
        <taxon>Bacteria</taxon>
        <taxon>Pseudomonadati</taxon>
        <taxon>Pseudomonadota</taxon>
        <taxon>Gammaproteobacteria</taxon>
        <taxon>Pseudomonadales</taxon>
        <taxon>Pseudomonadaceae</taxon>
        <taxon>Pseudomonas</taxon>
    </lineage>
</organism>
<comment type="caution">
    <text evidence="2">The sequence shown here is derived from an EMBL/GenBank/DDBJ whole genome shotgun (WGS) entry which is preliminary data.</text>
</comment>
<protein>
    <submittedName>
        <fullName evidence="2">Uncharacterized protein</fullName>
    </submittedName>
</protein>
<gene>
    <name evidence="2" type="ORF">B7H17_09670</name>
</gene>
<accession>A0A1X0ZYM8</accession>
<keyword evidence="1" id="KW-1133">Transmembrane helix</keyword>
<dbReference type="EMBL" id="NBWC01000012">
    <property type="protein sequence ID" value="ORL64989.1"/>
    <property type="molecule type" value="Genomic_DNA"/>
</dbReference>
<keyword evidence="1" id="KW-0472">Membrane</keyword>
<dbReference type="OrthoDB" id="7027430at2"/>
<proteinExistence type="predicted"/>
<evidence type="ECO:0000313" key="3">
    <source>
        <dbReference type="Proteomes" id="UP000193675"/>
    </source>
</evidence>